<accession>A0A5Q2Q7P9</accession>
<name>A0A5Q2Q7P9_9GAMM</name>
<dbReference type="OrthoDB" id="9781656at2"/>
<dbReference type="NCBIfam" id="TIGR00057">
    <property type="entry name" value="L-threonylcarbamoyladenylate synthase"/>
    <property type="match status" value="1"/>
</dbReference>
<dbReference type="KEGG" id="llp:GH975_05435"/>
<protein>
    <submittedName>
        <fullName evidence="2">Threonylcarbamoyl-AMP synthase</fullName>
    </submittedName>
</protein>
<dbReference type="Gene3D" id="3.90.870.10">
    <property type="entry name" value="DHBP synthase"/>
    <property type="match status" value="1"/>
</dbReference>
<dbReference type="RefSeq" id="WP_153713552.1">
    <property type="nucleotide sequence ID" value="NZ_CP045871.1"/>
</dbReference>
<feature type="domain" description="YrdC-like" evidence="1">
    <location>
        <begin position="14"/>
        <end position="200"/>
    </location>
</feature>
<dbReference type="InterPro" id="IPR052532">
    <property type="entry name" value="SUA5_domain"/>
</dbReference>
<proteinExistence type="predicted"/>
<dbReference type="EMBL" id="CP045871">
    <property type="protein sequence ID" value="QGG80048.1"/>
    <property type="molecule type" value="Genomic_DNA"/>
</dbReference>
<dbReference type="InterPro" id="IPR006070">
    <property type="entry name" value="Sua5-like_dom"/>
</dbReference>
<gene>
    <name evidence="2" type="ORF">GH975_05435</name>
</gene>
<dbReference type="Proteomes" id="UP000388235">
    <property type="component" value="Chromosome"/>
</dbReference>
<dbReference type="InterPro" id="IPR017945">
    <property type="entry name" value="DHBP_synth_RibB-like_a/b_dom"/>
</dbReference>
<evidence type="ECO:0000313" key="3">
    <source>
        <dbReference type="Proteomes" id="UP000388235"/>
    </source>
</evidence>
<dbReference type="AlphaFoldDB" id="A0A5Q2Q7P9"/>
<sequence length="206" mass="22975">MTQFFHIHPDNPQSRLVKQAAERLRDGGVAVVPTDSAYALACALENKTGVERVRQIRRLDDKHNFTLLCRDLSEISTFARITNVEFRLLKNHTPGPYTFILNASREVPRRLMHPKRRTIGIRVPEDKVLRALLDELGEPLMSSSLILPGETLPMTDPWEIESTIGHAVDLILDGGFRGLEPTTVIDLTGEAAEIVRQGAGDASVFE</sequence>
<evidence type="ECO:0000259" key="1">
    <source>
        <dbReference type="PROSITE" id="PS51163"/>
    </source>
</evidence>
<keyword evidence="3" id="KW-1185">Reference proteome</keyword>
<dbReference type="GO" id="GO:0003725">
    <property type="term" value="F:double-stranded RNA binding"/>
    <property type="evidence" value="ECO:0007669"/>
    <property type="project" value="InterPro"/>
</dbReference>
<dbReference type="Pfam" id="PF01300">
    <property type="entry name" value="Sua5_yciO_yrdC"/>
    <property type="match status" value="1"/>
</dbReference>
<dbReference type="PANTHER" id="PTHR42828:SF3">
    <property type="entry name" value="THREONYLCARBAMOYL-AMP SYNTHASE"/>
    <property type="match status" value="1"/>
</dbReference>
<organism evidence="2 3">
    <name type="scientific">Litorivicinus lipolyticus</name>
    <dbReference type="NCBI Taxonomy" id="418701"/>
    <lineage>
        <taxon>Bacteria</taxon>
        <taxon>Pseudomonadati</taxon>
        <taxon>Pseudomonadota</taxon>
        <taxon>Gammaproteobacteria</taxon>
        <taxon>Oceanospirillales</taxon>
        <taxon>Litorivicinaceae</taxon>
        <taxon>Litorivicinus</taxon>
    </lineage>
</organism>
<evidence type="ECO:0000313" key="2">
    <source>
        <dbReference type="EMBL" id="QGG80048.1"/>
    </source>
</evidence>
<dbReference type="SUPFAM" id="SSF55821">
    <property type="entry name" value="YrdC/RibB"/>
    <property type="match status" value="1"/>
</dbReference>
<reference evidence="2 3" key="1">
    <citation type="submission" date="2019-11" db="EMBL/GenBank/DDBJ databases">
        <authorList>
            <person name="Khan S.A."/>
            <person name="Jeon C.O."/>
            <person name="Chun B.H."/>
        </authorList>
    </citation>
    <scope>NUCLEOTIDE SEQUENCE [LARGE SCALE GENOMIC DNA]</scope>
    <source>
        <strain evidence="2 3">IMCC 1097</strain>
    </source>
</reference>
<dbReference type="PANTHER" id="PTHR42828">
    <property type="entry name" value="DHBP SYNTHASE RIBB-LIKE ALPHA/BETA DOMAIN-CONTAINING PROTEIN"/>
    <property type="match status" value="1"/>
</dbReference>
<dbReference type="PROSITE" id="PS51163">
    <property type="entry name" value="YRDC"/>
    <property type="match status" value="1"/>
</dbReference>